<proteinExistence type="inferred from homology"/>
<organism evidence="9 10">
    <name type="scientific">Serratia ficaria</name>
    <dbReference type="NCBI Taxonomy" id="61651"/>
    <lineage>
        <taxon>Bacteria</taxon>
        <taxon>Pseudomonadati</taxon>
        <taxon>Pseudomonadota</taxon>
        <taxon>Gammaproteobacteria</taxon>
        <taxon>Enterobacterales</taxon>
        <taxon>Yersiniaceae</taxon>
        <taxon>Serratia</taxon>
    </lineage>
</organism>
<keyword evidence="10" id="KW-1185">Reference proteome</keyword>
<keyword evidence="4 7" id="KW-0812">Transmembrane</keyword>
<feature type="transmembrane region" description="Helical" evidence="7">
    <location>
        <begin position="24"/>
        <end position="47"/>
    </location>
</feature>
<dbReference type="InterPro" id="IPR050638">
    <property type="entry name" value="AA-Vitamin_Transporters"/>
</dbReference>
<dbReference type="AlphaFoldDB" id="A0A240C566"/>
<dbReference type="GO" id="GO:0016020">
    <property type="term" value="C:membrane"/>
    <property type="evidence" value="ECO:0007669"/>
    <property type="project" value="UniProtKB-SubCell"/>
</dbReference>
<protein>
    <submittedName>
        <fullName evidence="9">Predicted permease, DMT superfamily</fullName>
    </submittedName>
</protein>
<evidence type="ECO:0000313" key="10">
    <source>
        <dbReference type="Proteomes" id="UP000215134"/>
    </source>
</evidence>
<evidence type="ECO:0000256" key="1">
    <source>
        <dbReference type="ARBA" id="ARBA00004651"/>
    </source>
</evidence>
<keyword evidence="3" id="KW-1003">Cell membrane</keyword>
<feature type="domain" description="EamA" evidence="8">
    <location>
        <begin position="134"/>
        <end position="268"/>
    </location>
</feature>
<dbReference type="SUPFAM" id="SSF103481">
    <property type="entry name" value="Multidrug resistance efflux transporter EmrE"/>
    <property type="match status" value="2"/>
</dbReference>
<feature type="transmembrane region" description="Helical" evidence="7">
    <location>
        <begin position="138"/>
        <end position="157"/>
    </location>
</feature>
<feature type="transmembrane region" description="Helical" evidence="7">
    <location>
        <begin position="225"/>
        <end position="246"/>
    </location>
</feature>
<evidence type="ECO:0000256" key="4">
    <source>
        <dbReference type="ARBA" id="ARBA00022692"/>
    </source>
</evidence>
<dbReference type="EMBL" id="LT906479">
    <property type="protein sequence ID" value="SNW03261.1"/>
    <property type="molecule type" value="Genomic_DNA"/>
</dbReference>
<keyword evidence="5 7" id="KW-1133">Transmembrane helix</keyword>
<evidence type="ECO:0000256" key="3">
    <source>
        <dbReference type="ARBA" id="ARBA00022475"/>
    </source>
</evidence>
<evidence type="ECO:0000256" key="5">
    <source>
        <dbReference type="ARBA" id="ARBA00022989"/>
    </source>
</evidence>
<keyword evidence="6 7" id="KW-0472">Membrane</keyword>
<reference evidence="9 10" key="1">
    <citation type="submission" date="2017-06" db="EMBL/GenBank/DDBJ databases">
        <authorList>
            <consortium name="Pathogen Informatics"/>
        </authorList>
    </citation>
    <scope>NUCLEOTIDE SEQUENCE [LARGE SCALE GENOMIC DNA]</scope>
    <source>
        <strain evidence="9 10">NCTC12148</strain>
    </source>
</reference>
<sequence>MLTLFAALLHAGWNTLLRGGADRLWSMTMMCLTIALACAAAALFLPLPARASWPYALLSALLHVGYNLCLVRSYQWGELGQSYPIARGSSPLMVTCAAAIFAGEKIEFSTLGGITLVSAGILLLAVKGGRLATPGLQYALATGVFIAAYSVVDGIGVRVSGNALSYTLWMGALWGGLMTALYIALRDSKSLLRRRPGVLHAAVGGLVSLVAYGSIIYAMTAAPMGAVSALRETSVLFAAALGYLFLGERLTPRKMLACAVIAAGTLMMG</sequence>
<feature type="domain" description="EamA" evidence="8">
    <location>
        <begin position="2"/>
        <end position="124"/>
    </location>
</feature>
<feature type="transmembrane region" description="Helical" evidence="7">
    <location>
        <begin position="163"/>
        <end position="185"/>
    </location>
</feature>
<evidence type="ECO:0000256" key="6">
    <source>
        <dbReference type="ARBA" id="ARBA00023136"/>
    </source>
</evidence>
<dbReference type="STRING" id="1411141.GCA_001590885_02552"/>
<evidence type="ECO:0000256" key="2">
    <source>
        <dbReference type="ARBA" id="ARBA00007362"/>
    </source>
</evidence>
<comment type="similarity">
    <text evidence="2">Belongs to the EamA transporter family.</text>
</comment>
<evidence type="ECO:0000313" key="9">
    <source>
        <dbReference type="EMBL" id="SNW03261.1"/>
    </source>
</evidence>
<feature type="transmembrane region" description="Helical" evidence="7">
    <location>
        <begin position="197"/>
        <end position="219"/>
    </location>
</feature>
<dbReference type="PANTHER" id="PTHR32322">
    <property type="entry name" value="INNER MEMBRANE TRANSPORTER"/>
    <property type="match status" value="1"/>
</dbReference>
<feature type="transmembrane region" description="Helical" evidence="7">
    <location>
        <begin position="53"/>
        <end position="71"/>
    </location>
</feature>
<evidence type="ECO:0000256" key="7">
    <source>
        <dbReference type="SAM" id="Phobius"/>
    </source>
</evidence>
<dbReference type="InterPro" id="IPR000620">
    <property type="entry name" value="EamA_dom"/>
</dbReference>
<comment type="subcellular location">
    <subcellularLocation>
        <location evidence="1">Cell membrane</location>
        <topology evidence="1">Multi-pass membrane protein</topology>
    </subcellularLocation>
</comment>
<dbReference type="Proteomes" id="UP000215134">
    <property type="component" value="Chromosome 1"/>
</dbReference>
<dbReference type="Gene3D" id="1.10.3730.20">
    <property type="match status" value="2"/>
</dbReference>
<feature type="transmembrane region" description="Helical" evidence="7">
    <location>
        <begin position="108"/>
        <end position="126"/>
    </location>
</feature>
<gene>
    <name evidence="9" type="ORF">SAMEA4384070_03207</name>
</gene>
<dbReference type="PANTHER" id="PTHR32322:SF2">
    <property type="entry name" value="EAMA DOMAIN-CONTAINING PROTEIN"/>
    <property type="match status" value="1"/>
</dbReference>
<dbReference type="Pfam" id="PF00892">
    <property type="entry name" value="EamA"/>
    <property type="match status" value="2"/>
</dbReference>
<dbReference type="KEGG" id="sfj:SAMEA4384070_3207"/>
<accession>A0A240C566</accession>
<dbReference type="InterPro" id="IPR037185">
    <property type="entry name" value="EmrE-like"/>
</dbReference>
<name>A0A240C566_SERFI</name>
<evidence type="ECO:0000259" key="8">
    <source>
        <dbReference type="Pfam" id="PF00892"/>
    </source>
</evidence>